<protein>
    <submittedName>
        <fullName evidence="2">Uncharacterized protein</fullName>
    </submittedName>
</protein>
<evidence type="ECO:0000313" key="2">
    <source>
        <dbReference type="EMBL" id="KPC61321.1"/>
    </source>
</evidence>
<gene>
    <name evidence="2" type="ORF">ADL29_24945</name>
</gene>
<evidence type="ECO:0000256" key="1">
    <source>
        <dbReference type="SAM" id="MobiDB-lite"/>
    </source>
</evidence>
<proteinExistence type="predicted"/>
<sequence length="161" mass="17354">MTGKRGGTSIVADARGGGGDLRLGVGALERFQKRVDALLSELEGGAAGSTKMAAQRIARSSLSGGNAPFAEADGFYRQYNRVHEQLVSLSKSLGEQITMLRIAVRGTEIGFENLEEENRARFHAISDRLLREREEAMAERSRVADKQHADTSSGNFGLGDS</sequence>
<reference evidence="3" key="1">
    <citation type="submission" date="2015-07" db="EMBL/GenBank/DDBJ databases">
        <authorList>
            <person name="Ju K.-S."/>
            <person name="Doroghazi J.R."/>
            <person name="Metcalf W.W."/>
        </authorList>
    </citation>
    <scope>NUCLEOTIDE SEQUENCE [LARGE SCALE GENOMIC DNA]</scope>
    <source>
        <strain evidence="3">NRRL ISP-5002</strain>
    </source>
</reference>
<comment type="caution">
    <text evidence="2">The sequence shown here is derived from an EMBL/GenBank/DDBJ whole genome shotgun (WGS) entry which is preliminary data.</text>
</comment>
<dbReference type="PATRIC" id="fig|66876.3.peg.5466"/>
<evidence type="ECO:0000313" key="3">
    <source>
        <dbReference type="Proteomes" id="UP000037982"/>
    </source>
</evidence>
<keyword evidence="3" id="KW-1185">Reference proteome</keyword>
<dbReference type="EMBL" id="LGKG01000149">
    <property type="protein sequence ID" value="KPC61321.1"/>
    <property type="molecule type" value="Genomic_DNA"/>
</dbReference>
<dbReference type="AlphaFoldDB" id="A0A0N0GXT1"/>
<dbReference type="Proteomes" id="UP000037982">
    <property type="component" value="Unassembled WGS sequence"/>
</dbReference>
<feature type="region of interest" description="Disordered" evidence="1">
    <location>
        <begin position="136"/>
        <end position="161"/>
    </location>
</feature>
<accession>A0A0N0GXT1</accession>
<name>A0A0N0GXT1_9ACTN</name>
<feature type="compositionally biased region" description="Basic and acidic residues" evidence="1">
    <location>
        <begin position="136"/>
        <end position="149"/>
    </location>
</feature>
<organism evidence="2 3">
    <name type="scientific">Streptomyces chattanoogensis</name>
    <dbReference type="NCBI Taxonomy" id="66876"/>
    <lineage>
        <taxon>Bacteria</taxon>
        <taxon>Bacillati</taxon>
        <taxon>Actinomycetota</taxon>
        <taxon>Actinomycetes</taxon>
        <taxon>Kitasatosporales</taxon>
        <taxon>Streptomycetaceae</taxon>
        <taxon>Streptomyces</taxon>
    </lineage>
</organism>